<evidence type="ECO:0000259" key="2">
    <source>
        <dbReference type="Pfam" id="PF04457"/>
    </source>
</evidence>
<evidence type="ECO:0000256" key="1">
    <source>
        <dbReference type="SAM" id="MobiDB-lite"/>
    </source>
</evidence>
<feature type="domain" description="MJ1316 RNA cyclic group end recognition" evidence="2">
    <location>
        <begin position="77"/>
        <end position="150"/>
    </location>
</feature>
<gene>
    <name evidence="3" type="ORF">AYL99_00433</name>
</gene>
<dbReference type="InterPro" id="IPR040459">
    <property type="entry name" value="MJ1316"/>
</dbReference>
<dbReference type="Proteomes" id="UP000078343">
    <property type="component" value="Unassembled WGS sequence"/>
</dbReference>
<dbReference type="PANTHER" id="PTHR46729">
    <property type="entry name" value="LEUKOCYTE RECEPTOR CLUSTER MEMBER 9"/>
    <property type="match status" value="1"/>
</dbReference>
<comment type="caution">
    <text evidence="3">The sequence shown here is derived from an EMBL/GenBank/DDBJ whole genome shotgun (WGS) entry which is preliminary data.</text>
</comment>
<dbReference type="GeneID" id="30004603"/>
<sequence>MAGDGLPRDAESGWPVDLIGRLRAIAEKHVQEIDEDKLQEEKDELKRKQDIEHYAKRKKQEKHESSIISIDVPIPKMRSAQDVLKRLQWDTDLDMSKYVIGYLERFAGIKEIPARKWLSEVTEEEWIPQHRIKYFKRLSENGEDEIVWDREKRIDKIFGTGWKVSSSEDDEKADIRSTDGGVSLLPR</sequence>
<protein>
    <submittedName>
        <fullName evidence="3">Poly(A) polymerase</fullName>
    </submittedName>
</protein>
<dbReference type="Pfam" id="PF04457">
    <property type="entry name" value="MJ1316"/>
    <property type="match status" value="1"/>
</dbReference>
<dbReference type="PANTHER" id="PTHR46729:SF1">
    <property type="entry name" value="LEUKOCYTE RECEPTOR CLUSTER MEMBER 9"/>
    <property type="match status" value="1"/>
</dbReference>
<dbReference type="AlphaFoldDB" id="A0A178ZYS1"/>
<name>A0A178ZYS1_9EURO</name>
<dbReference type="STRING" id="1367422.A0A178ZYS1"/>
<dbReference type="OrthoDB" id="10263155at2759"/>
<dbReference type="EMBL" id="LVYI01000001">
    <property type="protein sequence ID" value="OAP64461.1"/>
    <property type="molecule type" value="Genomic_DNA"/>
</dbReference>
<evidence type="ECO:0000313" key="3">
    <source>
        <dbReference type="EMBL" id="OAP64461.1"/>
    </source>
</evidence>
<evidence type="ECO:0000313" key="4">
    <source>
        <dbReference type="Proteomes" id="UP000078343"/>
    </source>
</evidence>
<reference evidence="3 4" key="1">
    <citation type="submission" date="2016-04" db="EMBL/GenBank/DDBJ databases">
        <title>Draft genome of Fonsecaea erecta CBS 125763.</title>
        <authorList>
            <person name="Weiss V.A."/>
            <person name="Vicente V.A."/>
            <person name="Raittz R.T."/>
            <person name="Moreno L.F."/>
            <person name="De Souza E.M."/>
            <person name="Pedrosa F.O."/>
            <person name="Steffens M.B."/>
            <person name="Faoro H."/>
            <person name="Tadra-Sfeir M.Z."/>
            <person name="Najafzadeh M.J."/>
            <person name="Felipe M.S."/>
            <person name="Teixeira M."/>
            <person name="Sun J."/>
            <person name="Xi L."/>
            <person name="Gomes R."/>
            <person name="De Azevedo C.M."/>
            <person name="Salgado C.G."/>
            <person name="Da Silva M.B."/>
            <person name="Nascimento M.F."/>
            <person name="Queiroz-Telles F."/>
            <person name="Attili D.S."/>
            <person name="Gorbushina A."/>
        </authorList>
    </citation>
    <scope>NUCLEOTIDE SEQUENCE [LARGE SCALE GENOMIC DNA]</scope>
    <source>
        <strain evidence="3 4">CBS 125763</strain>
    </source>
</reference>
<proteinExistence type="predicted"/>
<keyword evidence="4" id="KW-1185">Reference proteome</keyword>
<dbReference type="InterPro" id="IPR042653">
    <property type="entry name" value="Leng9"/>
</dbReference>
<accession>A0A178ZYS1</accession>
<dbReference type="RefSeq" id="XP_018697828.1">
    <property type="nucleotide sequence ID" value="XM_018831949.1"/>
</dbReference>
<organism evidence="3 4">
    <name type="scientific">Fonsecaea erecta</name>
    <dbReference type="NCBI Taxonomy" id="1367422"/>
    <lineage>
        <taxon>Eukaryota</taxon>
        <taxon>Fungi</taxon>
        <taxon>Dikarya</taxon>
        <taxon>Ascomycota</taxon>
        <taxon>Pezizomycotina</taxon>
        <taxon>Eurotiomycetes</taxon>
        <taxon>Chaetothyriomycetidae</taxon>
        <taxon>Chaetothyriales</taxon>
        <taxon>Herpotrichiellaceae</taxon>
        <taxon>Fonsecaea</taxon>
    </lineage>
</organism>
<feature type="region of interest" description="Disordered" evidence="1">
    <location>
        <begin position="167"/>
        <end position="187"/>
    </location>
</feature>